<dbReference type="RefSeq" id="WP_008854574.1">
    <property type="nucleotide sequence ID" value="NZ_AGFR01000009.1"/>
</dbReference>
<comment type="caution">
    <text evidence="1">The sequence shown here is derived from an EMBL/GenBank/DDBJ whole genome shotgun (WGS) entry which is preliminary data.</text>
</comment>
<evidence type="ECO:0000313" key="1">
    <source>
        <dbReference type="EMBL" id="EHD13392.1"/>
    </source>
</evidence>
<dbReference type="Proteomes" id="UP000005939">
    <property type="component" value="Unassembled WGS sequence"/>
</dbReference>
<organism evidence="1 2">
    <name type="scientific">Commensalibacter intestini A911</name>
    <dbReference type="NCBI Taxonomy" id="1088868"/>
    <lineage>
        <taxon>Bacteria</taxon>
        <taxon>Pseudomonadati</taxon>
        <taxon>Pseudomonadota</taxon>
        <taxon>Alphaproteobacteria</taxon>
        <taxon>Acetobacterales</taxon>
        <taxon>Acetobacteraceae</taxon>
    </lineage>
</organism>
<proteinExistence type="predicted"/>
<dbReference type="Pfam" id="PF14022">
    <property type="entry name" value="DUF4238"/>
    <property type="match status" value="1"/>
</dbReference>
<protein>
    <recommendedName>
        <fullName evidence="3">DUF4238 domain-containing protein</fullName>
    </recommendedName>
</protein>
<accession>G6F1T8</accession>
<dbReference type="InterPro" id="IPR025332">
    <property type="entry name" value="DUF4238"/>
</dbReference>
<evidence type="ECO:0008006" key="3">
    <source>
        <dbReference type="Google" id="ProtNLM"/>
    </source>
</evidence>
<sequence>MSDKEQPAENKKQHFVPQIYLRQFCESNNSKKINQYNRKEKKDCKVPISTTCQKHYFYGTRYDETGFVIDAQFDQYETTYSIYLEELEKYLNENDGQAVCGDLYNKGLKFAANLYARNKHIISRFTTLAINDDDILYTTLSYSDLVNKLEQDLELYRDLFNIINEAKKMIATCLITANIEHLDISDPVKKTFEIVNITLKQKYKKYIEFEKFRFYYSNVELFVKQQQDYIQYFKEIKNECTKSEKSEDEKKKYILDMYIKSNIYNTTNYFLNMFLNNGYAMSVICITDDEESFITSDQPVILLPRIFVKGNAEDEICLSPLVMTLPLSYNKYAIFYPVKMHDIIVPKLNSHKNELNMIQLCVGGDLVFYRDEKYLDKIKKSLSQIHNNVLSLTPQDYLSHKFCEWLDFPMQKTNEEDQIIMREIIEDLKK</sequence>
<dbReference type="OrthoDB" id="9148269at2"/>
<name>G6F1T8_9PROT</name>
<dbReference type="AlphaFoldDB" id="G6F1T8"/>
<dbReference type="EMBL" id="AGFR01000009">
    <property type="protein sequence ID" value="EHD13392.1"/>
    <property type="molecule type" value="Genomic_DNA"/>
</dbReference>
<gene>
    <name evidence="1" type="ORF">CIN_15840</name>
</gene>
<evidence type="ECO:0000313" key="2">
    <source>
        <dbReference type="Proteomes" id="UP000005939"/>
    </source>
</evidence>
<reference evidence="1 2" key="1">
    <citation type="submission" date="2011-10" db="EMBL/GenBank/DDBJ databases">
        <title>Genome Sequence of Commensalibacter intestini A911, isolated from Drosophila gut.</title>
        <authorList>
            <person name="Lee W.-J."/>
            <person name="Kim E.-K."/>
        </authorList>
    </citation>
    <scope>NUCLEOTIDE SEQUENCE [LARGE SCALE GENOMIC DNA]</scope>
    <source>
        <strain evidence="1 2">A911</strain>
    </source>
</reference>